<keyword evidence="3" id="KW-1185">Reference proteome</keyword>
<dbReference type="GO" id="GO:0051920">
    <property type="term" value="F:peroxiredoxin activity"/>
    <property type="evidence" value="ECO:0007669"/>
    <property type="project" value="InterPro"/>
</dbReference>
<proteinExistence type="predicted"/>
<evidence type="ECO:0000313" key="3">
    <source>
        <dbReference type="Proteomes" id="UP000033618"/>
    </source>
</evidence>
<dbReference type="SUPFAM" id="SSF69118">
    <property type="entry name" value="AhpD-like"/>
    <property type="match status" value="1"/>
</dbReference>
<keyword evidence="2" id="KW-0560">Oxidoreductase</keyword>
<keyword evidence="2" id="KW-0575">Peroxidase</keyword>
<dbReference type="Proteomes" id="UP000033618">
    <property type="component" value="Unassembled WGS sequence"/>
</dbReference>
<name>A0A0F5K6C2_9BURK</name>
<dbReference type="InterPro" id="IPR003779">
    <property type="entry name" value="CMD-like"/>
</dbReference>
<dbReference type="InterPro" id="IPR010195">
    <property type="entry name" value="Uncharacterised_peroxidase-rel"/>
</dbReference>
<dbReference type="Gene3D" id="1.20.1290.10">
    <property type="entry name" value="AhpD-like"/>
    <property type="match status" value="1"/>
</dbReference>
<sequence>MIESRTYTFDTLGWKAWADTVPLDRASPDQIKVLEESHPKAKTSDYYLLLVHAPEILRQRSLVFNAIMYGNGGLSRAERELGATVVSRINGCVYCASVHAQRFGQLAKRVDSIEQVYADPESAGTSPREQAIVQFAIALTRAPAALDTQAITTLREAGLQAEEILDLTHSIAIFAWANRLMLTLGEPTHPNGPAVI</sequence>
<protein>
    <submittedName>
        <fullName evidence="2">Alkylhydroperoxidase</fullName>
    </submittedName>
</protein>
<dbReference type="InterPro" id="IPR004675">
    <property type="entry name" value="AhpD_core"/>
</dbReference>
<dbReference type="AlphaFoldDB" id="A0A0F5K6C2"/>
<comment type="caution">
    <text evidence="2">The sequence shown here is derived from an EMBL/GenBank/DDBJ whole genome shotgun (WGS) entry which is preliminary data.</text>
</comment>
<reference evidence="2 3" key="1">
    <citation type="submission" date="2015-03" db="EMBL/GenBank/DDBJ databases">
        <title>Draft Genome Sequence of Burkholderia andropogonis type strain ICMP2807, isolated from Sorghum bicolor.</title>
        <authorList>
            <person name="Lopes-Santos L."/>
            <person name="Castro D.B."/>
            <person name="Ottoboni L.M."/>
            <person name="Park D."/>
            <person name="Weirc B.S."/>
            <person name="Destefano S.A."/>
        </authorList>
    </citation>
    <scope>NUCLEOTIDE SEQUENCE [LARGE SCALE GENOMIC DNA]</scope>
    <source>
        <strain evidence="2 3">ICMP2807</strain>
    </source>
</reference>
<dbReference type="NCBIfam" id="TIGR01926">
    <property type="entry name" value="peroxid_rel"/>
    <property type="match status" value="1"/>
</dbReference>
<dbReference type="PANTHER" id="PTHR35446:SF2">
    <property type="entry name" value="CARBOXYMUCONOLACTONE DECARBOXYLASE-LIKE DOMAIN-CONTAINING PROTEIN"/>
    <property type="match status" value="1"/>
</dbReference>
<feature type="domain" description="Carboxymuconolactone decarboxylase-like" evidence="1">
    <location>
        <begin position="54"/>
        <end position="136"/>
    </location>
</feature>
<organism evidence="2 3">
    <name type="scientific">Robbsia andropogonis</name>
    <dbReference type="NCBI Taxonomy" id="28092"/>
    <lineage>
        <taxon>Bacteria</taxon>
        <taxon>Pseudomonadati</taxon>
        <taxon>Pseudomonadota</taxon>
        <taxon>Betaproteobacteria</taxon>
        <taxon>Burkholderiales</taxon>
        <taxon>Burkholderiaceae</taxon>
        <taxon>Robbsia</taxon>
    </lineage>
</organism>
<dbReference type="PANTHER" id="PTHR35446">
    <property type="entry name" value="SI:CH211-175M2.5"/>
    <property type="match status" value="1"/>
</dbReference>
<dbReference type="PATRIC" id="fig|28092.6.peg.589"/>
<dbReference type="InterPro" id="IPR029032">
    <property type="entry name" value="AhpD-like"/>
</dbReference>
<gene>
    <name evidence="2" type="ORF">WM40_02520</name>
</gene>
<dbReference type="NCBIfam" id="TIGR00778">
    <property type="entry name" value="ahpD_dom"/>
    <property type="match status" value="1"/>
</dbReference>
<dbReference type="Pfam" id="PF02627">
    <property type="entry name" value="CMD"/>
    <property type="match status" value="1"/>
</dbReference>
<evidence type="ECO:0000259" key="1">
    <source>
        <dbReference type="Pfam" id="PF02627"/>
    </source>
</evidence>
<accession>A0A0F5K6C2</accession>
<dbReference type="STRING" id="28092.WM40_02520"/>
<dbReference type="EMBL" id="LAQU01000002">
    <property type="protein sequence ID" value="KKB65067.1"/>
    <property type="molecule type" value="Genomic_DNA"/>
</dbReference>
<evidence type="ECO:0000313" key="2">
    <source>
        <dbReference type="EMBL" id="KKB65067.1"/>
    </source>
</evidence>